<evidence type="ECO:0000256" key="4">
    <source>
        <dbReference type="ARBA" id="ARBA00023136"/>
    </source>
</evidence>
<dbReference type="InterPro" id="IPR038770">
    <property type="entry name" value="Na+/solute_symporter_sf"/>
</dbReference>
<keyword evidence="2 6" id="KW-0812">Transmembrane</keyword>
<dbReference type="Gene3D" id="1.20.1530.20">
    <property type="match status" value="1"/>
</dbReference>
<dbReference type="Pfam" id="PF00999">
    <property type="entry name" value="Na_H_Exchanger"/>
    <property type="match status" value="1"/>
</dbReference>
<evidence type="ECO:0000313" key="9">
    <source>
        <dbReference type="Proteomes" id="UP000032483"/>
    </source>
</evidence>
<dbReference type="GeneID" id="42857307"/>
<dbReference type="GO" id="GO:1902600">
    <property type="term" value="P:proton transmembrane transport"/>
    <property type="evidence" value="ECO:0007669"/>
    <property type="project" value="InterPro"/>
</dbReference>
<proteinExistence type="predicted"/>
<sequence>MNIFTLPQSAGGVLLGVAILLTAGFLMTRLTRRLHLPNVTGYILAGILVGPYALNLIPAWLSGGMEFVTDLALSYIAFSAGRYFRIADLKRSGGKVLAVTLAEALCAAVAVTLTMIFVFRLSVPFALLLGAIGCATAPASTIMTIRQYRAKGPFVNLLLQVTALDDAVALTAFSVCTAVVNALQTGHIQFADVALPLLWNLGAVALGLALAVLLRWLAGQGHSQAHTLVLVNAVLLFLSGLCSTLGISPLLACMALGAGYVNLGGEKRLFKRMDKFSPPFLLLFFALSGLRLNIPSLATAGVIGVAYFFVRIAGKYAGASSGAALCRADPSIIKYLGLALTPQAGVSIGLAVLGQRMLPAAEGTMLATIILSSAVLYELTGPACAKLALLRSGAIPHPATRQPARGHGRMPSMPDTGDTQEPPRAAG</sequence>
<keyword evidence="4 6" id="KW-0472">Membrane</keyword>
<dbReference type="PANTHER" id="PTHR43021">
    <property type="entry name" value="NA(+)/H(+) ANTIPORTER-RELATED"/>
    <property type="match status" value="1"/>
</dbReference>
<comment type="caution">
    <text evidence="8">The sequence shown here is derived from an EMBL/GenBank/DDBJ whole genome shotgun (WGS) entry which is preliminary data.</text>
</comment>
<dbReference type="RefSeq" id="WP_050005682.1">
    <property type="nucleotide sequence ID" value="NZ_DAWBJP010000051.1"/>
</dbReference>
<feature type="transmembrane region" description="Helical" evidence="6">
    <location>
        <begin position="229"/>
        <end position="260"/>
    </location>
</feature>
<feature type="transmembrane region" description="Helical" evidence="6">
    <location>
        <begin position="125"/>
        <end position="145"/>
    </location>
</feature>
<evidence type="ECO:0000256" key="5">
    <source>
        <dbReference type="SAM" id="MobiDB-lite"/>
    </source>
</evidence>
<keyword evidence="9" id="KW-1185">Reference proteome</keyword>
<evidence type="ECO:0000256" key="6">
    <source>
        <dbReference type="SAM" id="Phobius"/>
    </source>
</evidence>
<dbReference type="PANTHER" id="PTHR43021:SF2">
    <property type="entry name" value="CATION_H+ EXCHANGER DOMAIN-CONTAINING PROTEIN"/>
    <property type="match status" value="1"/>
</dbReference>
<protein>
    <submittedName>
        <fullName evidence="8">Sodium:proton exchanger</fullName>
    </submittedName>
</protein>
<feature type="transmembrane region" description="Helical" evidence="6">
    <location>
        <begin position="67"/>
        <end position="84"/>
    </location>
</feature>
<dbReference type="GO" id="GO:0015297">
    <property type="term" value="F:antiporter activity"/>
    <property type="evidence" value="ECO:0007669"/>
    <property type="project" value="InterPro"/>
</dbReference>
<evidence type="ECO:0000259" key="7">
    <source>
        <dbReference type="Pfam" id="PF00999"/>
    </source>
</evidence>
<dbReference type="GO" id="GO:0016020">
    <property type="term" value="C:membrane"/>
    <property type="evidence" value="ECO:0007669"/>
    <property type="project" value="UniProtKB-SubCell"/>
</dbReference>
<accession>A0A0D8IXR6</accession>
<evidence type="ECO:0000313" key="8">
    <source>
        <dbReference type="EMBL" id="KJF39472.1"/>
    </source>
</evidence>
<dbReference type="EMBL" id="JXXK01000017">
    <property type="protein sequence ID" value="KJF39472.1"/>
    <property type="molecule type" value="Genomic_DNA"/>
</dbReference>
<feature type="transmembrane region" description="Helical" evidence="6">
    <location>
        <begin position="157"/>
        <end position="183"/>
    </location>
</feature>
<dbReference type="InterPro" id="IPR006153">
    <property type="entry name" value="Cation/H_exchanger_TM"/>
</dbReference>
<evidence type="ECO:0000256" key="1">
    <source>
        <dbReference type="ARBA" id="ARBA00004141"/>
    </source>
</evidence>
<feature type="transmembrane region" description="Helical" evidence="6">
    <location>
        <begin position="280"/>
        <end position="310"/>
    </location>
</feature>
<keyword evidence="3 6" id="KW-1133">Transmembrane helix</keyword>
<feature type="transmembrane region" description="Helical" evidence="6">
    <location>
        <begin position="39"/>
        <end position="61"/>
    </location>
</feature>
<feature type="transmembrane region" description="Helical" evidence="6">
    <location>
        <begin position="96"/>
        <end position="119"/>
    </location>
</feature>
<feature type="transmembrane region" description="Helical" evidence="6">
    <location>
        <begin position="195"/>
        <end position="217"/>
    </location>
</feature>
<name>A0A0D8IXR6_9FIRM</name>
<comment type="subcellular location">
    <subcellularLocation>
        <location evidence="1">Membrane</location>
        <topology evidence="1">Multi-pass membrane protein</topology>
    </subcellularLocation>
</comment>
<evidence type="ECO:0000256" key="2">
    <source>
        <dbReference type="ARBA" id="ARBA00022692"/>
    </source>
</evidence>
<dbReference type="AlphaFoldDB" id="A0A0D8IXR6"/>
<dbReference type="Proteomes" id="UP000032483">
    <property type="component" value="Unassembled WGS sequence"/>
</dbReference>
<reference evidence="8" key="1">
    <citation type="submission" date="2015-02" db="EMBL/GenBank/DDBJ databases">
        <title>A novel member of the family Ruminococcaceae isolated from human feces.</title>
        <authorList>
            <person name="Shkoporov A.N."/>
            <person name="Chaplin A.V."/>
            <person name="Motuzova O.V."/>
            <person name="Kafarskaia L.I."/>
            <person name="Khokhlova E.V."/>
            <person name="Efimov B.A."/>
        </authorList>
    </citation>
    <scope>NUCLEOTIDE SEQUENCE [LARGE SCALE GENOMIC DNA]</scope>
    <source>
        <strain evidence="8">585-1</strain>
    </source>
</reference>
<dbReference type="PATRIC" id="fig|1550024.3.peg.2743"/>
<evidence type="ECO:0000256" key="3">
    <source>
        <dbReference type="ARBA" id="ARBA00022989"/>
    </source>
</evidence>
<feature type="region of interest" description="Disordered" evidence="5">
    <location>
        <begin position="398"/>
        <end position="427"/>
    </location>
</feature>
<feature type="transmembrane region" description="Helical" evidence="6">
    <location>
        <begin position="6"/>
        <end position="27"/>
    </location>
</feature>
<gene>
    <name evidence="8" type="ORF">TQ39_12045</name>
</gene>
<feature type="domain" description="Cation/H+ exchanger transmembrane" evidence="7">
    <location>
        <begin position="22"/>
        <end position="375"/>
    </location>
</feature>
<organism evidence="8 9">
    <name type="scientific">Ruthenibacterium lactatiformans</name>
    <dbReference type="NCBI Taxonomy" id="1550024"/>
    <lineage>
        <taxon>Bacteria</taxon>
        <taxon>Bacillati</taxon>
        <taxon>Bacillota</taxon>
        <taxon>Clostridia</taxon>
        <taxon>Eubacteriales</taxon>
        <taxon>Oscillospiraceae</taxon>
        <taxon>Ruthenibacterium</taxon>
    </lineage>
</organism>